<dbReference type="AlphaFoldDB" id="A0AAD5SEG2"/>
<keyword evidence="2" id="KW-0812">Transmembrane</keyword>
<dbReference type="EMBL" id="JADGJD010000287">
    <property type="protein sequence ID" value="KAJ3052515.1"/>
    <property type="molecule type" value="Genomic_DNA"/>
</dbReference>
<dbReference type="PANTHER" id="PTHR28297">
    <property type="entry name" value="FUNGAL PROTEIN"/>
    <property type="match status" value="1"/>
</dbReference>
<feature type="transmembrane region" description="Helical" evidence="2">
    <location>
        <begin position="16"/>
        <end position="37"/>
    </location>
</feature>
<feature type="compositionally biased region" description="Polar residues" evidence="1">
    <location>
        <begin position="231"/>
        <end position="260"/>
    </location>
</feature>
<feature type="transmembrane region" description="Helical" evidence="2">
    <location>
        <begin position="185"/>
        <end position="205"/>
    </location>
</feature>
<comment type="caution">
    <text evidence="3">The sequence shown here is derived from an EMBL/GenBank/DDBJ whole genome shotgun (WGS) entry which is preliminary data.</text>
</comment>
<feature type="region of interest" description="Disordered" evidence="1">
    <location>
        <begin position="216"/>
        <end position="260"/>
    </location>
</feature>
<dbReference type="InterPro" id="IPR018852">
    <property type="entry name" value="DUF2456"/>
</dbReference>
<sequence length="260" mass="27381">MVSKPTFPPLTKPQKVYVILMHCVGAGLLDAAINFGIATAMYRPAAITSPDATRLWALPNSLAGDAVVTVLVQQTLTWFLDGALTRKDLRKGAVAPWPYALPEKGVLGWICGESLDVFGPAPVGREGVVGRVKLVVGLLLRGFVTALMFVIPAWCIGVGLLIAFWPAVRSGAPVSGWPGPQIFKALYTFFLGAVTTPFSTLVAMAQAAKEKRLAYSAEGDDPNPPFELLSDNASSVQSSVVEDSRNGVPQSSAASASGIV</sequence>
<evidence type="ECO:0000313" key="3">
    <source>
        <dbReference type="EMBL" id="KAJ3052515.1"/>
    </source>
</evidence>
<evidence type="ECO:0000256" key="2">
    <source>
        <dbReference type="SAM" id="Phobius"/>
    </source>
</evidence>
<evidence type="ECO:0000313" key="4">
    <source>
        <dbReference type="Proteomes" id="UP001212841"/>
    </source>
</evidence>
<protein>
    <submittedName>
        <fullName evidence="3">Uncharacterized protein</fullName>
    </submittedName>
</protein>
<keyword evidence="2" id="KW-1133">Transmembrane helix</keyword>
<proteinExistence type="predicted"/>
<organism evidence="3 4">
    <name type="scientific">Rhizophlyctis rosea</name>
    <dbReference type="NCBI Taxonomy" id="64517"/>
    <lineage>
        <taxon>Eukaryota</taxon>
        <taxon>Fungi</taxon>
        <taxon>Fungi incertae sedis</taxon>
        <taxon>Chytridiomycota</taxon>
        <taxon>Chytridiomycota incertae sedis</taxon>
        <taxon>Chytridiomycetes</taxon>
        <taxon>Rhizophlyctidales</taxon>
        <taxon>Rhizophlyctidaceae</taxon>
        <taxon>Rhizophlyctis</taxon>
    </lineage>
</organism>
<reference evidence="3" key="1">
    <citation type="submission" date="2020-05" db="EMBL/GenBank/DDBJ databases">
        <title>Phylogenomic resolution of chytrid fungi.</title>
        <authorList>
            <person name="Stajich J.E."/>
            <person name="Amses K."/>
            <person name="Simmons R."/>
            <person name="Seto K."/>
            <person name="Myers J."/>
            <person name="Bonds A."/>
            <person name="Quandt C.A."/>
            <person name="Barry K."/>
            <person name="Liu P."/>
            <person name="Grigoriev I."/>
            <person name="Longcore J.E."/>
            <person name="James T.Y."/>
        </authorList>
    </citation>
    <scope>NUCLEOTIDE SEQUENCE</scope>
    <source>
        <strain evidence="3">JEL0318</strain>
    </source>
</reference>
<dbReference type="PANTHER" id="PTHR28297:SF1">
    <property type="entry name" value="FUNGAL PROTEIN"/>
    <property type="match status" value="1"/>
</dbReference>
<gene>
    <name evidence="3" type="ORF">HK097_006117</name>
</gene>
<name>A0AAD5SEG2_9FUNG</name>
<dbReference type="Pfam" id="PF10445">
    <property type="entry name" value="DUF2456"/>
    <property type="match status" value="1"/>
</dbReference>
<feature type="transmembrane region" description="Helical" evidence="2">
    <location>
        <begin position="138"/>
        <end position="165"/>
    </location>
</feature>
<keyword evidence="2" id="KW-0472">Membrane</keyword>
<evidence type="ECO:0000256" key="1">
    <source>
        <dbReference type="SAM" id="MobiDB-lite"/>
    </source>
</evidence>
<keyword evidence="4" id="KW-1185">Reference proteome</keyword>
<dbReference type="Proteomes" id="UP001212841">
    <property type="component" value="Unassembled WGS sequence"/>
</dbReference>
<accession>A0AAD5SEG2</accession>